<dbReference type="InParanoid" id="G9EMB9"/>
<evidence type="ECO:0000256" key="1">
    <source>
        <dbReference type="SAM" id="MobiDB-lite"/>
    </source>
</evidence>
<feature type="region of interest" description="Disordered" evidence="1">
    <location>
        <begin position="13"/>
        <end position="34"/>
    </location>
</feature>
<name>G9EMB9_9GAMM</name>
<dbReference type="Proteomes" id="UP000002770">
    <property type="component" value="Unassembled WGS sequence"/>
</dbReference>
<evidence type="ECO:0000313" key="3">
    <source>
        <dbReference type="Proteomes" id="UP000002770"/>
    </source>
</evidence>
<dbReference type="AlphaFoldDB" id="G9EMB9"/>
<reference evidence="2 3" key="1">
    <citation type="journal article" date="2011" name="BMC Genomics">
        <title>Insight into cross-talk between intra-amoebal pathogens.</title>
        <authorList>
            <person name="Gimenez G."/>
            <person name="Bertelli C."/>
            <person name="Moliner C."/>
            <person name="Robert C."/>
            <person name="Raoult D."/>
            <person name="Fournier P.E."/>
            <person name="Greub G."/>
        </authorList>
    </citation>
    <scope>NUCLEOTIDE SEQUENCE [LARGE SCALE GENOMIC DNA]</scope>
    <source>
        <strain evidence="2 3">LLAP12</strain>
    </source>
</reference>
<accession>G9EMB9</accession>
<keyword evidence="3" id="KW-1185">Reference proteome</keyword>
<sequence>MVQKELSSLEAIAGANKATPVAPAGPITKSEPTRDVTFKRGVMAADELLKASATTQPIVEPT</sequence>
<dbReference type="EMBL" id="JH413811">
    <property type="protein sequence ID" value="EHL31719.1"/>
    <property type="molecule type" value="Genomic_DNA"/>
</dbReference>
<gene>
    <name evidence="2" type="ORF">LDG_6384</name>
</gene>
<dbReference type="HOGENOM" id="CLU_2898687_0_0_6"/>
<protein>
    <submittedName>
        <fullName evidence="2">Uncharacterized protein</fullName>
    </submittedName>
</protein>
<evidence type="ECO:0000313" key="2">
    <source>
        <dbReference type="EMBL" id="EHL31719.1"/>
    </source>
</evidence>
<organism evidence="2 3">
    <name type="scientific">Legionella drancourtii LLAP12</name>
    <dbReference type="NCBI Taxonomy" id="658187"/>
    <lineage>
        <taxon>Bacteria</taxon>
        <taxon>Pseudomonadati</taxon>
        <taxon>Pseudomonadota</taxon>
        <taxon>Gammaproteobacteria</taxon>
        <taxon>Legionellales</taxon>
        <taxon>Legionellaceae</taxon>
        <taxon>Legionella</taxon>
    </lineage>
</organism>
<proteinExistence type="predicted"/>